<name>D6WEL7_TRICA</name>
<dbReference type="EMBL" id="KQ971326">
    <property type="protein sequence ID" value="EFA00866.1"/>
    <property type="molecule type" value="Genomic_DNA"/>
</dbReference>
<protein>
    <submittedName>
        <fullName evidence="2">Uncharacterized protein</fullName>
    </submittedName>
</protein>
<evidence type="ECO:0000256" key="1">
    <source>
        <dbReference type="SAM" id="MobiDB-lite"/>
    </source>
</evidence>
<feature type="region of interest" description="Disordered" evidence="1">
    <location>
        <begin position="121"/>
        <end position="145"/>
    </location>
</feature>
<reference evidence="2 3" key="2">
    <citation type="journal article" date="2010" name="Nucleic Acids Res.">
        <title>BeetleBase in 2010: revisions to provide comprehensive genomic information for Tribolium castaneum.</title>
        <authorList>
            <person name="Kim H.S."/>
            <person name="Murphy T."/>
            <person name="Xia J."/>
            <person name="Caragea D."/>
            <person name="Park Y."/>
            <person name="Beeman R.W."/>
            <person name="Lorenzen M.D."/>
            <person name="Butcher S."/>
            <person name="Manak J.R."/>
            <person name="Brown S.J."/>
        </authorList>
    </citation>
    <scope>GENOME REANNOTATION</scope>
    <source>
        <strain evidence="2 3">Georgia GA2</strain>
    </source>
</reference>
<sequence>MGSVDKAWIYRALDGYASCLRLHLTEPITASSGCLLIINQWVCHRKLRFGGKSDNRVRRLFTGLRKYARETSSQRTLKGVVRVRSRKTTDGNFFPNILKRGSVRKVSCHLHVSYQQVSRSRRADDTWRRRTHGRRGGPNGQPTKCAEIRGVNKEISKDKLDFGGR</sequence>
<proteinExistence type="predicted"/>
<dbReference type="KEGG" id="tca:107397580"/>
<dbReference type="InParanoid" id="D6WEL7"/>
<organism evidence="2 3">
    <name type="scientific">Tribolium castaneum</name>
    <name type="common">Red flour beetle</name>
    <dbReference type="NCBI Taxonomy" id="7070"/>
    <lineage>
        <taxon>Eukaryota</taxon>
        <taxon>Metazoa</taxon>
        <taxon>Ecdysozoa</taxon>
        <taxon>Arthropoda</taxon>
        <taxon>Hexapoda</taxon>
        <taxon>Insecta</taxon>
        <taxon>Pterygota</taxon>
        <taxon>Neoptera</taxon>
        <taxon>Endopterygota</taxon>
        <taxon>Coleoptera</taxon>
        <taxon>Polyphaga</taxon>
        <taxon>Cucujiformia</taxon>
        <taxon>Tenebrionidae</taxon>
        <taxon>Tenebrionidae incertae sedis</taxon>
        <taxon>Tribolium</taxon>
    </lineage>
</organism>
<reference evidence="2 3" key="1">
    <citation type="journal article" date="2008" name="Nature">
        <title>The genome of the model beetle and pest Tribolium castaneum.</title>
        <authorList>
            <consortium name="Tribolium Genome Sequencing Consortium"/>
            <person name="Richards S."/>
            <person name="Gibbs R.A."/>
            <person name="Weinstock G.M."/>
            <person name="Brown S.J."/>
            <person name="Denell R."/>
            <person name="Beeman R.W."/>
            <person name="Gibbs R."/>
            <person name="Beeman R.W."/>
            <person name="Brown S.J."/>
            <person name="Bucher G."/>
            <person name="Friedrich M."/>
            <person name="Grimmelikhuijzen C.J."/>
            <person name="Klingler M."/>
            <person name="Lorenzen M."/>
            <person name="Richards S."/>
            <person name="Roth S."/>
            <person name="Schroder R."/>
            <person name="Tautz D."/>
            <person name="Zdobnov E.M."/>
            <person name="Muzny D."/>
            <person name="Gibbs R.A."/>
            <person name="Weinstock G.M."/>
            <person name="Attaway T."/>
            <person name="Bell S."/>
            <person name="Buhay C.J."/>
            <person name="Chandrabose M.N."/>
            <person name="Chavez D."/>
            <person name="Clerk-Blankenburg K.P."/>
            <person name="Cree A."/>
            <person name="Dao M."/>
            <person name="Davis C."/>
            <person name="Chacko J."/>
            <person name="Dinh H."/>
            <person name="Dugan-Rocha S."/>
            <person name="Fowler G."/>
            <person name="Garner T.T."/>
            <person name="Garnes J."/>
            <person name="Gnirke A."/>
            <person name="Hawes A."/>
            <person name="Hernandez J."/>
            <person name="Hines S."/>
            <person name="Holder M."/>
            <person name="Hume J."/>
            <person name="Jhangiani S.N."/>
            <person name="Joshi V."/>
            <person name="Khan Z.M."/>
            <person name="Jackson L."/>
            <person name="Kovar C."/>
            <person name="Kowis A."/>
            <person name="Lee S."/>
            <person name="Lewis L.R."/>
            <person name="Margolis J."/>
            <person name="Morgan M."/>
            <person name="Nazareth L.V."/>
            <person name="Nguyen N."/>
            <person name="Okwuonu G."/>
            <person name="Parker D."/>
            <person name="Richards S."/>
            <person name="Ruiz S.J."/>
            <person name="Santibanez J."/>
            <person name="Savard J."/>
            <person name="Scherer S.E."/>
            <person name="Schneider B."/>
            <person name="Sodergren E."/>
            <person name="Tautz D."/>
            <person name="Vattahil S."/>
            <person name="Villasana D."/>
            <person name="White C.S."/>
            <person name="Wright R."/>
            <person name="Park Y."/>
            <person name="Beeman R.W."/>
            <person name="Lord J."/>
            <person name="Oppert B."/>
            <person name="Lorenzen M."/>
            <person name="Brown S."/>
            <person name="Wang L."/>
            <person name="Savard J."/>
            <person name="Tautz D."/>
            <person name="Richards S."/>
            <person name="Weinstock G."/>
            <person name="Gibbs R.A."/>
            <person name="Liu Y."/>
            <person name="Worley K."/>
            <person name="Weinstock G."/>
            <person name="Elsik C.G."/>
            <person name="Reese J.T."/>
            <person name="Elhaik E."/>
            <person name="Landan G."/>
            <person name="Graur D."/>
            <person name="Arensburger P."/>
            <person name="Atkinson P."/>
            <person name="Beeman R.W."/>
            <person name="Beidler J."/>
            <person name="Brown S.J."/>
            <person name="Demuth J.P."/>
            <person name="Drury D.W."/>
            <person name="Du Y.Z."/>
            <person name="Fujiwara H."/>
            <person name="Lorenzen M."/>
            <person name="Maselli V."/>
            <person name="Osanai M."/>
            <person name="Park Y."/>
            <person name="Robertson H.M."/>
            <person name="Tu Z."/>
            <person name="Wang J.J."/>
            <person name="Wang S."/>
            <person name="Richards S."/>
            <person name="Song H."/>
            <person name="Zhang L."/>
            <person name="Sodergren E."/>
            <person name="Werner D."/>
            <person name="Stanke M."/>
            <person name="Morgenstern B."/>
            <person name="Solovyev V."/>
            <person name="Kosarev P."/>
            <person name="Brown G."/>
            <person name="Chen H.C."/>
            <person name="Ermolaeva O."/>
            <person name="Hlavina W."/>
            <person name="Kapustin Y."/>
            <person name="Kiryutin B."/>
            <person name="Kitts P."/>
            <person name="Maglott D."/>
            <person name="Pruitt K."/>
            <person name="Sapojnikov V."/>
            <person name="Souvorov A."/>
            <person name="Mackey A.J."/>
            <person name="Waterhouse R.M."/>
            <person name="Wyder S."/>
            <person name="Zdobnov E.M."/>
            <person name="Zdobnov E.M."/>
            <person name="Wyder S."/>
            <person name="Kriventseva E.V."/>
            <person name="Kadowaki T."/>
            <person name="Bork P."/>
            <person name="Aranda M."/>
            <person name="Bao R."/>
            <person name="Beermann A."/>
            <person name="Berns N."/>
            <person name="Bolognesi R."/>
            <person name="Bonneton F."/>
            <person name="Bopp D."/>
            <person name="Brown S.J."/>
            <person name="Bucher G."/>
            <person name="Butts T."/>
            <person name="Chaumot A."/>
            <person name="Denell R.E."/>
            <person name="Ferrier D.E."/>
            <person name="Friedrich M."/>
            <person name="Gordon C.M."/>
            <person name="Jindra M."/>
            <person name="Klingler M."/>
            <person name="Lan Q."/>
            <person name="Lattorff H.M."/>
            <person name="Laudet V."/>
            <person name="von Levetsow C."/>
            <person name="Liu Z."/>
            <person name="Lutz R."/>
            <person name="Lynch J.A."/>
            <person name="da Fonseca R.N."/>
            <person name="Posnien N."/>
            <person name="Reuter R."/>
            <person name="Roth S."/>
            <person name="Savard J."/>
            <person name="Schinko J.B."/>
            <person name="Schmitt C."/>
            <person name="Schoppmeier M."/>
            <person name="Schroder R."/>
            <person name="Shippy T.D."/>
            <person name="Simonnet F."/>
            <person name="Marques-Souza H."/>
            <person name="Tautz D."/>
            <person name="Tomoyasu Y."/>
            <person name="Trauner J."/>
            <person name="Van der Zee M."/>
            <person name="Vervoort M."/>
            <person name="Wittkopp N."/>
            <person name="Wimmer E.A."/>
            <person name="Yang X."/>
            <person name="Jones A.K."/>
            <person name="Sattelle D.B."/>
            <person name="Ebert P.R."/>
            <person name="Nelson D."/>
            <person name="Scott J.G."/>
            <person name="Beeman R.W."/>
            <person name="Muthukrishnan S."/>
            <person name="Kramer K.J."/>
            <person name="Arakane Y."/>
            <person name="Beeman R.W."/>
            <person name="Zhu Q."/>
            <person name="Hogenkamp D."/>
            <person name="Dixit R."/>
            <person name="Oppert B."/>
            <person name="Jiang H."/>
            <person name="Zou Z."/>
            <person name="Marshall J."/>
            <person name="Elpidina E."/>
            <person name="Vinokurov K."/>
            <person name="Oppert C."/>
            <person name="Zou Z."/>
            <person name="Evans J."/>
            <person name="Lu Z."/>
            <person name="Zhao P."/>
            <person name="Sumathipala N."/>
            <person name="Altincicek B."/>
            <person name="Vilcinskas A."/>
            <person name="Williams M."/>
            <person name="Hultmark D."/>
            <person name="Hetru C."/>
            <person name="Jiang H."/>
            <person name="Grimmelikhuijzen C.J."/>
            <person name="Hauser F."/>
            <person name="Cazzamali G."/>
            <person name="Williamson M."/>
            <person name="Park Y."/>
            <person name="Li B."/>
            <person name="Tanaka Y."/>
            <person name="Predel R."/>
            <person name="Neupert S."/>
            <person name="Schachtner J."/>
            <person name="Verleyen P."/>
            <person name="Raible F."/>
            <person name="Bork P."/>
            <person name="Friedrich M."/>
            <person name="Walden K.K."/>
            <person name="Robertson H.M."/>
            <person name="Angeli S."/>
            <person name="Foret S."/>
            <person name="Bucher G."/>
            <person name="Schuetz S."/>
            <person name="Maleszka R."/>
            <person name="Wimmer E.A."/>
            <person name="Beeman R.W."/>
            <person name="Lorenzen M."/>
            <person name="Tomoyasu Y."/>
            <person name="Miller S.C."/>
            <person name="Grossmann D."/>
            <person name="Bucher G."/>
        </authorList>
    </citation>
    <scope>NUCLEOTIDE SEQUENCE [LARGE SCALE GENOMIC DNA]</scope>
    <source>
        <strain evidence="2 3">Georgia GA2</strain>
    </source>
</reference>
<evidence type="ECO:0000313" key="2">
    <source>
        <dbReference type="EMBL" id="EFA00866.1"/>
    </source>
</evidence>
<dbReference type="Proteomes" id="UP000007266">
    <property type="component" value="Linkage group 3"/>
</dbReference>
<dbReference type="AlphaFoldDB" id="D6WEL7"/>
<keyword evidence="3" id="KW-1185">Reference proteome</keyword>
<dbReference type="HOGENOM" id="CLU_1612965_0_0_1"/>
<accession>D6WEL7</accession>
<evidence type="ECO:0000313" key="3">
    <source>
        <dbReference type="Proteomes" id="UP000007266"/>
    </source>
</evidence>
<gene>
    <name evidence="2" type="primary">GLEAN_03769</name>
    <name evidence="2" type="ORF">TcasGA2_TC003769</name>
</gene>